<keyword evidence="1" id="KW-0539">Nucleus</keyword>
<evidence type="ECO:0000313" key="3">
    <source>
        <dbReference type="Proteomes" id="UP001408356"/>
    </source>
</evidence>
<sequence length="438" mass="48777">MRRQSFAVVSASTLPCLLSHDSPRLEGASPAESHTGRRQYPLAGSPTLSAFSGSHALGGTTIQTSDEARFITYYIRHLSHWVDICDKRCHFATEVPRRALQQPLLAYSLKAVASRQLSLVSSIGDIDPAAYYSQALTILISKLSGPVEGLDENILAALVLLRTYEEITGRLGSMSVRDAMSFEQQQGDDTGTHLSGVTQLLNSVANFMGKGGLGEAASWIVLRQDMYFSLTRSHPMRIHLDSYAKANAFTDDSAESIANRIIFICARIQACAFDTTGRATVTQWNRLRADVDDWFNSKPWGIRPMWVDAVEDGHALPRAWLHHPAYVVAYQQYYLSLMLLAVFDPELWNPGFNSFQKRRQADEIVLENLRLVIGLSICHPSVMPARFLASHILQTCGTYLNDPMEQQETLQLLQDTEAHCGWRTKPTVDKLISSWSGS</sequence>
<keyword evidence="3" id="KW-1185">Reference proteome</keyword>
<reference evidence="2 3" key="1">
    <citation type="journal article" date="2024" name="J. Plant Pathol.">
        <title>Sequence and assembly of the genome of Seiridium unicorne, isolate CBS 538.82, causal agent of cypress canker disease.</title>
        <authorList>
            <person name="Scali E."/>
            <person name="Rocca G.D."/>
            <person name="Danti R."/>
            <person name="Garbelotto M."/>
            <person name="Barberini S."/>
            <person name="Baroncelli R."/>
            <person name="Emiliani G."/>
        </authorList>
    </citation>
    <scope>NUCLEOTIDE SEQUENCE [LARGE SCALE GENOMIC DNA]</scope>
    <source>
        <strain evidence="2 3">BM-138-508</strain>
    </source>
</reference>
<evidence type="ECO:0000313" key="2">
    <source>
        <dbReference type="EMBL" id="KAK9413792.1"/>
    </source>
</evidence>
<gene>
    <name evidence="2" type="ORF">SUNI508_11610</name>
</gene>
<accession>A0ABR2UGP9</accession>
<name>A0ABR2UGP9_9PEZI</name>
<organism evidence="2 3">
    <name type="scientific">Seiridium unicorne</name>
    <dbReference type="NCBI Taxonomy" id="138068"/>
    <lineage>
        <taxon>Eukaryota</taxon>
        <taxon>Fungi</taxon>
        <taxon>Dikarya</taxon>
        <taxon>Ascomycota</taxon>
        <taxon>Pezizomycotina</taxon>
        <taxon>Sordariomycetes</taxon>
        <taxon>Xylariomycetidae</taxon>
        <taxon>Amphisphaeriales</taxon>
        <taxon>Sporocadaceae</taxon>
        <taxon>Seiridium</taxon>
    </lineage>
</organism>
<protein>
    <submittedName>
        <fullName evidence="2">Transcription factor domain-containing protein</fullName>
    </submittedName>
</protein>
<dbReference type="EMBL" id="JARVKF010000434">
    <property type="protein sequence ID" value="KAK9413792.1"/>
    <property type="molecule type" value="Genomic_DNA"/>
</dbReference>
<dbReference type="PANTHER" id="PTHR37534">
    <property type="entry name" value="TRANSCRIPTIONAL ACTIVATOR PROTEIN UGA3"/>
    <property type="match status" value="1"/>
</dbReference>
<dbReference type="PANTHER" id="PTHR37534:SF25">
    <property type="entry name" value="ZN(II)2CYS6 TRANSCRIPTION FACTOR (EUROFUNG)"/>
    <property type="match status" value="1"/>
</dbReference>
<evidence type="ECO:0000256" key="1">
    <source>
        <dbReference type="ARBA" id="ARBA00023242"/>
    </source>
</evidence>
<dbReference type="Proteomes" id="UP001408356">
    <property type="component" value="Unassembled WGS sequence"/>
</dbReference>
<comment type="caution">
    <text evidence="2">The sequence shown here is derived from an EMBL/GenBank/DDBJ whole genome shotgun (WGS) entry which is preliminary data.</text>
</comment>
<proteinExistence type="predicted"/>